<dbReference type="RefSeq" id="WP_076672159.1">
    <property type="nucleotide sequence ID" value="NZ_JAJGZU010000034.1"/>
</dbReference>
<comment type="caution">
    <text evidence="1">The sequence shown here is derived from an EMBL/GenBank/DDBJ whole genome shotgun (WGS) entry which is preliminary data.</text>
</comment>
<evidence type="ECO:0000313" key="1">
    <source>
        <dbReference type="EMBL" id="TKG04621.1"/>
    </source>
</evidence>
<protein>
    <submittedName>
        <fullName evidence="1">Uncharacterized protein</fullName>
    </submittedName>
</protein>
<dbReference type="EMBL" id="SYVO01000079">
    <property type="protein sequence ID" value="TKG04621.1"/>
    <property type="molecule type" value="Genomic_DNA"/>
</dbReference>
<accession>A0A4U2BJD1</accession>
<sequence>MNTRVNKSFLTRLIRLVGYVLIIVPSFSRLTHAQSIEFPTCAPSEVLNTEIHLYVDESVLAEYSKAFVASKIATWESYSNLVLKNSCVPMTRKVTKVTYTSEIDSLWFQDLSAAERLLKLSMEEPIPETTEDGVPIFTGIVFSNYNSSFESDYCGISSSASYFFSLAINCPDSTMEHEIGHLSGANHDYKTLLKDSGSIESYISGTYPKAPQYSFGSICADRGTVMSYERDVIPAYSSPDIKVDGIKCGDSKHHNNARVLREFAQAYLTPSLPRCSIGSHSI</sequence>
<evidence type="ECO:0000313" key="2">
    <source>
        <dbReference type="Proteomes" id="UP000305840"/>
    </source>
</evidence>
<gene>
    <name evidence="1" type="ORF">FCV91_19665</name>
</gene>
<name>A0A4U2BJD1_9VIBR</name>
<reference evidence="1 2" key="1">
    <citation type="submission" date="2019-04" db="EMBL/GenBank/DDBJ databases">
        <title>A reverse ecology approach based on a biological definition of microbial populations.</title>
        <authorList>
            <person name="Arevalo P."/>
            <person name="Vaninsberghe D."/>
            <person name="Elsherbini J."/>
            <person name="Gore J."/>
            <person name="Polz M."/>
        </authorList>
    </citation>
    <scope>NUCLEOTIDE SEQUENCE [LARGE SCALE GENOMIC DNA]</scope>
    <source>
        <strain evidence="1 2">10N.222.48.A1</strain>
    </source>
</reference>
<organism evidence="1 2">
    <name type="scientific">Vibrio lentus</name>
    <dbReference type="NCBI Taxonomy" id="136468"/>
    <lineage>
        <taxon>Bacteria</taxon>
        <taxon>Pseudomonadati</taxon>
        <taxon>Pseudomonadota</taxon>
        <taxon>Gammaproteobacteria</taxon>
        <taxon>Vibrionales</taxon>
        <taxon>Vibrionaceae</taxon>
        <taxon>Vibrio</taxon>
    </lineage>
</organism>
<dbReference type="Proteomes" id="UP000305840">
    <property type="component" value="Unassembled WGS sequence"/>
</dbReference>
<dbReference type="AlphaFoldDB" id="A0A4U2BJD1"/>
<proteinExistence type="predicted"/>
<dbReference type="SUPFAM" id="SSF55486">
    <property type="entry name" value="Metalloproteases ('zincins'), catalytic domain"/>
    <property type="match status" value="1"/>
</dbReference>